<keyword evidence="1" id="KW-0378">Hydrolase</keyword>
<organism evidence="4 5">
    <name type="scientific">Thermotoga neapolitana (strain ATCC 49049 / DSM 4359 / NBRC 107923 / NS-E)</name>
    <dbReference type="NCBI Taxonomy" id="309803"/>
    <lineage>
        <taxon>Bacteria</taxon>
        <taxon>Thermotogati</taxon>
        <taxon>Thermotogota</taxon>
        <taxon>Thermotogae</taxon>
        <taxon>Thermotogales</taxon>
        <taxon>Thermotogaceae</taxon>
        <taxon>Thermotoga</taxon>
    </lineage>
</organism>
<evidence type="ECO:0000256" key="1">
    <source>
        <dbReference type="ARBA" id="ARBA00022801"/>
    </source>
</evidence>
<gene>
    <name evidence="4" type="ordered locus">CTN_1383</name>
</gene>
<evidence type="ECO:0000256" key="2">
    <source>
        <dbReference type="ARBA" id="ARBA00023295"/>
    </source>
</evidence>
<reference evidence="4 5" key="1">
    <citation type="journal article" date="2009" name="Biosci. Biotechnol. Biochem.">
        <title>WeGAS: a web-based microbial genome annotation system.</title>
        <authorList>
            <person name="Lee D."/>
            <person name="Seo H."/>
            <person name="Park C."/>
            <person name="Park K."/>
        </authorList>
    </citation>
    <scope>NUCLEOTIDE SEQUENCE [LARGE SCALE GENOMIC DNA]</scope>
    <source>
        <strain evidence="5">ATCC 49049 / DSM 4359 / NBRC 107923 / NS-E</strain>
    </source>
</reference>
<dbReference type="PANTHER" id="PTHR43053:SF3">
    <property type="entry name" value="ALPHA-GALACTOSIDASE C-RELATED"/>
    <property type="match status" value="1"/>
</dbReference>
<dbReference type="InterPro" id="IPR002252">
    <property type="entry name" value="Glyco_hydro_36"/>
</dbReference>
<dbReference type="HOGENOM" id="CLU_036399_0_0_0"/>
<dbReference type="AlphaFoldDB" id="B9K9C6"/>
<dbReference type="PANTHER" id="PTHR43053">
    <property type="entry name" value="GLYCOSIDASE FAMILY 31"/>
    <property type="match status" value="1"/>
</dbReference>
<dbReference type="Pfam" id="PF02065">
    <property type="entry name" value="Melibiase"/>
    <property type="match status" value="1"/>
</dbReference>
<proteinExistence type="predicted"/>
<dbReference type="STRING" id="309803.CTN_1383"/>
<dbReference type="GO" id="GO:0030246">
    <property type="term" value="F:carbohydrate binding"/>
    <property type="evidence" value="ECO:0007669"/>
    <property type="project" value="InterPro"/>
</dbReference>
<dbReference type="SUPFAM" id="SSF51445">
    <property type="entry name" value="(Trans)glycosidases"/>
    <property type="match status" value="1"/>
</dbReference>
<dbReference type="InterPro" id="IPR050985">
    <property type="entry name" value="Alpha-glycosidase_related"/>
</dbReference>
<dbReference type="EMBL" id="CP000916">
    <property type="protein sequence ID" value="ACM23559.1"/>
    <property type="molecule type" value="Genomic_DNA"/>
</dbReference>
<dbReference type="GO" id="GO:0016052">
    <property type="term" value="P:carbohydrate catabolic process"/>
    <property type="evidence" value="ECO:0007669"/>
    <property type="project" value="InterPro"/>
</dbReference>
<dbReference type="SUPFAM" id="SSF74650">
    <property type="entry name" value="Galactose mutarotase-like"/>
    <property type="match status" value="1"/>
</dbReference>
<name>B9K9C6_THENN</name>
<dbReference type="InterPro" id="IPR017853">
    <property type="entry name" value="GH"/>
</dbReference>
<keyword evidence="5" id="KW-1185">Reference proteome</keyword>
<feature type="domain" description="Alpha-galactosidase N-terminal" evidence="3">
    <location>
        <begin position="28"/>
        <end position="159"/>
    </location>
</feature>
<accession>B9K9C6</accession>
<keyword evidence="2" id="KW-0326">Glycosidase</keyword>
<dbReference type="Pfam" id="PF22676">
    <property type="entry name" value="GalA_N"/>
    <property type="match status" value="1"/>
</dbReference>
<dbReference type="InterPro" id="IPR013785">
    <property type="entry name" value="Aldolase_TIM"/>
</dbReference>
<sequence>MICVEIFKRPFREGSFVLKEKDYTVEFEVEKIHLGWKISGRVKGNPGRLEIFRTNAPKKLLVNNWQSWGPCRVVDLPSFTPPEIDPNWQYTASVVPDVIKNRLQSDYFVAEEGRVYGFLSSKIAHPFFAAENGELVAYLEYFDVKFDDFVPIEPFVVLEDPNTSLLLEKYAELVGKENSARIPERTPVGWCSWYHYFLDLTWEETLKNLELAGEFPFEVFQIDDAYEKDIGDWLVTKKDFPSVDEMARTIQEKGFVPGIWTAPFSVSETSDVFNSYPDWVVKENGMPKMAYRNWNRKIYALDLSNKEVLDWLFDLFSSLKKMGYRYFKIDFLFAGAIPGERKENITPVQAFRKGMEVIRKAVGDLFILGCGSPLLPAVGYVDGMRIGPDTTPFWGDQIEDNGAPAARWALRNAITRYFMHDRLWLNDPDCLILREEKTELTPKERELYSYTCGILDNMIIESDDLSLVKEHGRKVLRETLDLLGGKPRVLNIMTEDLKYEIVSSGTISGNTRLVVDLKNREYHLEKEGKSSLRKKVVKREDGRNFYFYEEGERE</sequence>
<evidence type="ECO:0000259" key="3">
    <source>
        <dbReference type="Pfam" id="PF22676"/>
    </source>
</evidence>
<dbReference type="FunFam" id="3.20.20.70:FF:000338">
    <property type="entry name" value="Alpha-galactosidase"/>
    <property type="match status" value="1"/>
</dbReference>
<protein>
    <submittedName>
        <fullName evidence="4">Alpha-galactosidase</fullName>
    </submittedName>
</protein>
<dbReference type="KEGG" id="tna:CTN_1383"/>
<evidence type="ECO:0000313" key="4">
    <source>
        <dbReference type="EMBL" id="ACM23559.1"/>
    </source>
</evidence>
<dbReference type="InterPro" id="IPR055092">
    <property type="entry name" value="GalA_N"/>
</dbReference>
<evidence type="ECO:0000313" key="5">
    <source>
        <dbReference type="Proteomes" id="UP000000445"/>
    </source>
</evidence>
<dbReference type="Gene3D" id="2.60.40.2760">
    <property type="match status" value="1"/>
</dbReference>
<dbReference type="InterPro" id="IPR011013">
    <property type="entry name" value="Gal_mutarotase_sf_dom"/>
</dbReference>
<dbReference type="CAZy" id="GH36">
    <property type="family name" value="Glycoside Hydrolase Family 36"/>
</dbReference>
<dbReference type="eggNOG" id="COG3345">
    <property type="taxonomic scope" value="Bacteria"/>
</dbReference>
<dbReference type="Gene3D" id="3.20.20.70">
    <property type="entry name" value="Aldolase class I"/>
    <property type="match status" value="1"/>
</dbReference>
<dbReference type="Proteomes" id="UP000000445">
    <property type="component" value="Chromosome"/>
</dbReference>
<dbReference type="GO" id="GO:0004557">
    <property type="term" value="F:alpha-galactosidase activity"/>
    <property type="evidence" value="ECO:0007669"/>
    <property type="project" value="InterPro"/>
</dbReference>
<dbReference type="CDD" id="cd14791">
    <property type="entry name" value="GH36"/>
    <property type="match status" value="1"/>
</dbReference>